<dbReference type="GO" id="GO:0016787">
    <property type="term" value="F:hydrolase activity"/>
    <property type="evidence" value="ECO:0007669"/>
    <property type="project" value="UniProtKB-KW"/>
</dbReference>
<proteinExistence type="predicted"/>
<dbReference type="Gene3D" id="3.40.50.1820">
    <property type="entry name" value="alpha/beta hydrolase"/>
    <property type="match status" value="1"/>
</dbReference>
<keyword evidence="1" id="KW-0732">Signal</keyword>
<dbReference type="InterPro" id="IPR050261">
    <property type="entry name" value="FrsA_esterase"/>
</dbReference>
<feature type="chain" id="PRO_5010725028" evidence="1">
    <location>
        <begin position="21"/>
        <end position="280"/>
    </location>
</feature>
<dbReference type="InterPro" id="IPR002925">
    <property type="entry name" value="Dienelactn_hydro"/>
</dbReference>
<dbReference type="eggNOG" id="COG0412">
    <property type="taxonomic scope" value="Bacteria"/>
</dbReference>
<dbReference type="PANTHER" id="PTHR22946:SF0">
    <property type="entry name" value="DIENELACTONE HYDROLASE DOMAIN-CONTAINING PROTEIN"/>
    <property type="match status" value="1"/>
</dbReference>
<dbReference type="PROSITE" id="PS51257">
    <property type="entry name" value="PROKAR_LIPOPROTEIN"/>
    <property type="match status" value="1"/>
</dbReference>
<feature type="signal peptide" evidence="1">
    <location>
        <begin position="1"/>
        <end position="20"/>
    </location>
</feature>
<evidence type="ECO:0000313" key="4">
    <source>
        <dbReference type="Proteomes" id="UP000188947"/>
    </source>
</evidence>
<dbReference type="STRING" id="238.BBD35_17025"/>
<name>A0A1V3U292_ELIME</name>
<gene>
    <name evidence="3" type="ORF">BMF97_05085</name>
</gene>
<comment type="caution">
    <text evidence="3">The sequence shown here is derived from an EMBL/GenBank/DDBJ whole genome shotgun (WGS) entry which is preliminary data.</text>
</comment>
<dbReference type="OrthoDB" id="9787933at2"/>
<evidence type="ECO:0000259" key="2">
    <source>
        <dbReference type="Pfam" id="PF01738"/>
    </source>
</evidence>
<dbReference type="InterPro" id="IPR029058">
    <property type="entry name" value="AB_hydrolase_fold"/>
</dbReference>
<evidence type="ECO:0000313" key="3">
    <source>
        <dbReference type="EMBL" id="OOH96649.1"/>
    </source>
</evidence>
<evidence type="ECO:0000256" key="1">
    <source>
        <dbReference type="SAM" id="SignalP"/>
    </source>
</evidence>
<dbReference type="Pfam" id="PF01738">
    <property type="entry name" value="DLH"/>
    <property type="match status" value="1"/>
</dbReference>
<sequence length="280" mass="30454">MKAQIVSAALLLLIGGGMQACKKAPQKANSHTSAGLTENKGIVTQTLSYTNNGKAYKSFLAFDESKKGELPVVFIIPEWWGMNDYVKRRAEQLAGLGYMAVAIDMYGDGKVVDNPDDAGKLAKPFYGNADLAKQSFEAALKQVQNIQKANKTKMAAIGYCFGGAMALNMARINEPLKGVVSFHGNLMSGVKPVANNVSILVLNGADDTFVSKDEIASFKKEMDSAKIQYKFVDYPGAVHSFTNPDATETGKKYNMKVAYNEAADKASWEEMKGFLNKIFK</sequence>
<reference evidence="3 4" key="1">
    <citation type="submission" date="2016-11" db="EMBL/GenBank/DDBJ databases">
        <title>Genome sequence and comparative genomic analysis of clinical strain Elizabethkingia meningoseptica 61421 PRCM.</title>
        <authorList>
            <person name="Wang M."/>
            <person name="Hu S."/>
            <person name="Cao L."/>
            <person name="Jiang T."/>
            <person name="Zhou Y."/>
            <person name="Ming D."/>
        </authorList>
    </citation>
    <scope>NUCLEOTIDE SEQUENCE [LARGE SCALE GENOMIC DNA]</scope>
    <source>
        <strain evidence="3 4">61421 PRCM</strain>
    </source>
</reference>
<organism evidence="3 4">
    <name type="scientific">Elizabethkingia meningoseptica</name>
    <name type="common">Chryseobacterium meningosepticum</name>
    <dbReference type="NCBI Taxonomy" id="238"/>
    <lineage>
        <taxon>Bacteria</taxon>
        <taxon>Pseudomonadati</taxon>
        <taxon>Bacteroidota</taxon>
        <taxon>Flavobacteriia</taxon>
        <taxon>Flavobacteriales</taxon>
        <taxon>Weeksellaceae</taxon>
        <taxon>Elizabethkingia</taxon>
    </lineage>
</organism>
<dbReference type="GeneID" id="48545154"/>
<dbReference type="AlphaFoldDB" id="A0A1V3U292"/>
<dbReference type="PANTHER" id="PTHR22946">
    <property type="entry name" value="DIENELACTONE HYDROLASE DOMAIN-CONTAINING PROTEIN-RELATED"/>
    <property type="match status" value="1"/>
</dbReference>
<dbReference type="RefSeq" id="WP_016200654.1">
    <property type="nucleotide sequence ID" value="NZ_CP014338.1"/>
</dbReference>
<keyword evidence="3" id="KW-0378">Hydrolase</keyword>
<dbReference type="SUPFAM" id="SSF53474">
    <property type="entry name" value="alpha/beta-Hydrolases"/>
    <property type="match status" value="1"/>
</dbReference>
<dbReference type="EMBL" id="MPOG01000007">
    <property type="protein sequence ID" value="OOH96649.1"/>
    <property type="molecule type" value="Genomic_DNA"/>
</dbReference>
<accession>A0A1V3U292</accession>
<dbReference type="KEGG" id="emg:BBD33_14760"/>
<keyword evidence="4" id="KW-1185">Reference proteome</keyword>
<protein>
    <submittedName>
        <fullName evidence="3">Dienelactone hydrolase</fullName>
    </submittedName>
</protein>
<feature type="domain" description="Dienelactone hydrolase" evidence="2">
    <location>
        <begin position="66"/>
        <end position="278"/>
    </location>
</feature>
<dbReference type="Proteomes" id="UP000188947">
    <property type="component" value="Unassembled WGS sequence"/>
</dbReference>